<proteinExistence type="predicted"/>
<dbReference type="EMBL" id="LAZR01001710">
    <property type="protein sequence ID" value="KKN40346.1"/>
    <property type="molecule type" value="Genomic_DNA"/>
</dbReference>
<sequence>MSSQATKHFTVRLRDVGACSDAVKWADEQPDLATAWSQCARGDWMLWLIGRLNDDRKALVRCACACARLALPYVKAGELRPLKAIET</sequence>
<accession>A0A0F9STU0</accession>
<dbReference type="AlphaFoldDB" id="A0A0F9STU0"/>
<evidence type="ECO:0000313" key="1">
    <source>
        <dbReference type="EMBL" id="KKN40346.1"/>
    </source>
</evidence>
<gene>
    <name evidence="1" type="ORF">LCGC14_0733980</name>
</gene>
<organism evidence="1">
    <name type="scientific">marine sediment metagenome</name>
    <dbReference type="NCBI Taxonomy" id="412755"/>
    <lineage>
        <taxon>unclassified sequences</taxon>
        <taxon>metagenomes</taxon>
        <taxon>ecological metagenomes</taxon>
    </lineage>
</organism>
<comment type="caution">
    <text evidence="1">The sequence shown here is derived from an EMBL/GenBank/DDBJ whole genome shotgun (WGS) entry which is preliminary data.</text>
</comment>
<reference evidence="1" key="1">
    <citation type="journal article" date="2015" name="Nature">
        <title>Complex archaea that bridge the gap between prokaryotes and eukaryotes.</title>
        <authorList>
            <person name="Spang A."/>
            <person name="Saw J.H."/>
            <person name="Jorgensen S.L."/>
            <person name="Zaremba-Niedzwiedzka K."/>
            <person name="Martijn J."/>
            <person name="Lind A.E."/>
            <person name="van Eijk R."/>
            <person name="Schleper C."/>
            <person name="Guy L."/>
            <person name="Ettema T.J."/>
        </authorList>
    </citation>
    <scope>NUCLEOTIDE SEQUENCE</scope>
</reference>
<feature type="non-terminal residue" evidence="1">
    <location>
        <position position="87"/>
    </location>
</feature>
<name>A0A0F9STU0_9ZZZZ</name>
<protein>
    <submittedName>
        <fullName evidence="1">Uncharacterized protein</fullName>
    </submittedName>
</protein>